<dbReference type="Gene3D" id="3.10.28.20">
    <property type="entry name" value="Acetamidase/Formamidase-like domains"/>
    <property type="match status" value="2"/>
</dbReference>
<dbReference type="InterPro" id="IPR004304">
    <property type="entry name" value="FmdA_AmdA"/>
</dbReference>
<dbReference type="SUPFAM" id="SSF141130">
    <property type="entry name" value="Acetamidase/Formamidase-like"/>
    <property type="match status" value="2"/>
</dbReference>
<feature type="region of interest" description="Disordered" evidence="1">
    <location>
        <begin position="33"/>
        <end position="57"/>
    </location>
</feature>
<organism evidence="3 4">
    <name type="scientific">Bradyrhizobium vignae</name>
    <dbReference type="NCBI Taxonomy" id="1549949"/>
    <lineage>
        <taxon>Bacteria</taxon>
        <taxon>Pseudomonadati</taxon>
        <taxon>Pseudomonadota</taxon>
        <taxon>Alphaproteobacteria</taxon>
        <taxon>Hyphomicrobiales</taxon>
        <taxon>Nitrobacteraceae</taxon>
        <taxon>Bradyrhizobium</taxon>
    </lineage>
</organism>
<feature type="chain" id="PRO_5041067049" evidence="2">
    <location>
        <begin position="31"/>
        <end position="446"/>
    </location>
</feature>
<sequence>MTYGTLAARLVAHAAPMLIVVGLASSGAAAQSAGSITPAGDATASAPRSTGGAAIRLPGTADTTQFGWYDNAQRPVLRIRSGDTVAMETLIHGHQQVMLDLSIEQMTQRAKSEQAESPGRGPHSITGPIYVEGAKPGDTLKVHIGRIVPTSYALNFNYPGFGGAFPSRFSQGQVKYFYLDIAKQQLEFAPGIFVPLRPFPGIIAVARAAPGPYSTVPPGPFGGNLDINEMVSGTTLYLPVFVDGALLWSGDSHAGQGNGEINLTAIETAFKELDLTISVLKDIKLTWPRIETPTHWIAIGYDRDLNVAFNLLQEQTTELIAEQSKVSSEVARKLMLANWDCRISEVINVLKGTYCMIPKATNVPAPQLPRDDNPDYLVTYAKDTDLNKAMDTSSMAMVDKLATEKHLTPLDAYSLASIAMDCRLGSPEGSDREVHCLMPKSLWAKH</sequence>
<proteinExistence type="predicted"/>
<evidence type="ECO:0000256" key="2">
    <source>
        <dbReference type="SAM" id="SignalP"/>
    </source>
</evidence>
<dbReference type="EMBL" id="LS398110">
    <property type="protein sequence ID" value="SPP97060.1"/>
    <property type="molecule type" value="Genomic_DNA"/>
</dbReference>
<dbReference type="OrthoDB" id="9785236at2"/>
<gene>
    <name evidence="3" type="ORF">BRAD3257_6146</name>
</gene>
<dbReference type="KEGG" id="bvz:BRAD3257_6146"/>
<reference evidence="3 4" key="1">
    <citation type="submission" date="2018-03" db="EMBL/GenBank/DDBJ databases">
        <authorList>
            <person name="Gully D."/>
        </authorList>
    </citation>
    <scope>NUCLEOTIDE SEQUENCE [LARGE SCALE GENOMIC DNA]</scope>
    <source>
        <strain evidence="3">ORS3257</strain>
    </source>
</reference>
<dbReference type="GO" id="GO:0016811">
    <property type="term" value="F:hydrolase activity, acting on carbon-nitrogen (but not peptide) bonds, in linear amides"/>
    <property type="evidence" value="ECO:0007669"/>
    <property type="project" value="InterPro"/>
</dbReference>
<dbReference type="Proteomes" id="UP000246085">
    <property type="component" value="Chromosome BRAD3257"/>
</dbReference>
<dbReference type="Gene3D" id="2.60.120.580">
    <property type="entry name" value="Acetamidase/Formamidase-like domains"/>
    <property type="match status" value="1"/>
</dbReference>
<evidence type="ECO:0000313" key="4">
    <source>
        <dbReference type="Proteomes" id="UP000246085"/>
    </source>
</evidence>
<keyword evidence="2" id="KW-0732">Signal</keyword>
<accession>A0A2U3Q6Q1</accession>
<evidence type="ECO:0000256" key="1">
    <source>
        <dbReference type="SAM" id="MobiDB-lite"/>
    </source>
</evidence>
<dbReference type="PANTHER" id="PTHR31891">
    <property type="entry name" value="FORMAMIDASE C869.04-RELATED"/>
    <property type="match status" value="1"/>
</dbReference>
<dbReference type="RefSeq" id="WP_122404541.1">
    <property type="nucleotide sequence ID" value="NZ_LS398110.1"/>
</dbReference>
<accession>A0A4Q0QEQ2</accession>
<feature type="signal peptide" evidence="2">
    <location>
        <begin position="1"/>
        <end position="30"/>
    </location>
</feature>
<dbReference type="PANTHER" id="PTHR31891:SF1">
    <property type="entry name" value="FORMAMIDASE C869.04-RELATED"/>
    <property type="match status" value="1"/>
</dbReference>
<dbReference type="AlphaFoldDB" id="A0A2U3Q6Q1"/>
<evidence type="ECO:0000313" key="3">
    <source>
        <dbReference type="EMBL" id="SPP97060.1"/>
    </source>
</evidence>
<dbReference type="Pfam" id="PF03069">
    <property type="entry name" value="FmdA_AmdA"/>
    <property type="match status" value="2"/>
</dbReference>
<name>A0A2U3Q6Q1_9BRAD</name>
<protein>
    <submittedName>
        <fullName evidence="3">Acetamidase/Formamidase</fullName>
    </submittedName>
</protein>